<dbReference type="GO" id="GO:0009007">
    <property type="term" value="F:site-specific DNA-methyltransferase (adenine-specific) activity"/>
    <property type="evidence" value="ECO:0007669"/>
    <property type="project" value="UniProtKB-EC"/>
</dbReference>
<dbReference type="SUPFAM" id="SSF53335">
    <property type="entry name" value="S-adenosyl-L-methionine-dependent methyltransferases"/>
    <property type="match status" value="1"/>
</dbReference>
<comment type="caution">
    <text evidence="8">The sequence shown here is derived from an EMBL/GenBank/DDBJ whole genome shotgun (WGS) entry which is preliminary data.</text>
</comment>
<dbReference type="PROSITE" id="PS00092">
    <property type="entry name" value="N6_MTASE"/>
    <property type="match status" value="1"/>
</dbReference>
<dbReference type="GO" id="GO:0032259">
    <property type="term" value="P:methylation"/>
    <property type="evidence" value="ECO:0007669"/>
    <property type="project" value="UniProtKB-KW"/>
</dbReference>
<proteinExistence type="predicted"/>
<dbReference type="PANTHER" id="PTHR33841">
    <property type="entry name" value="DNA METHYLTRANSFERASE YEEA-RELATED"/>
    <property type="match status" value="1"/>
</dbReference>
<dbReference type="PANTHER" id="PTHR33841:SF1">
    <property type="entry name" value="DNA METHYLTRANSFERASE A"/>
    <property type="match status" value="1"/>
</dbReference>
<keyword evidence="3" id="KW-0808">Transferase</keyword>
<evidence type="ECO:0000259" key="7">
    <source>
        <dbReference type="Pfam" id="PF18135"/>
    </source>
</evidence>
<protein>
    <recommendedName>
        <fullName evidence="1">site-specific DNA-methyltransferase (adenine-specific)</fullName>
        <ecNumber evidence="1">2.1.1.72</ecNumber>
    </recommendedName>
</protein>
<gene>
    <name evidence="8" type="ORF">HUK38_00760</name>
</gene>
<dbReference type="InterPro" id="IPR050953">
    <property type="entry name" value="N4_N6_ade-DNA_methylase"/>
</dbReference>
<evidence type="ECO:0000259" key="6">
    <source>
        <dbReference type="Pfam" id="PF07669"/>
    </source>
</evidence>
<keyword evidence="9" id="KW-1185">Reference proteome</keyword>
<dbReference type="AlphaFoldDB" id="A0A839HCI8"/>
<dbReference type="GO" id="GO:0006304">
    <property type="term" value="P:DNA modification"/>
    <property type="evidence" value="ECO:0007669"/>
    <property type="project" value="InterPro"/>
</dbReference>
<reference evidence="8 9" key="1">
    <citation type="journal article" date="2020" name="Arch. Microbiol.">
        <title>The genome sequence of the giant phototrophic gammaproteobacterium Thiospirillum jenense gives insight into its physiological properties and phylogenetic relationships.</title>
        <authorList>
            <person name="Imhoff J.F."/>
            <person name="Meyer T.E."/>
            <person name="Kyndt J.A."/>
        </authorList>
    </citation>
    <scope>NUCLEOTIDE SEQUENCE [LARGE SCALE GENOMIC DNA]</scope>
    <source>
        <strain evidence="8 9">DSM 216</strain>
    </source>
</reference>
<evidence type="ECO:0000256" key="4">
    <source>
        <dbReference type="ARBA" id="ARBA00022691"/>
    </source>
</evidence>
<sequence>MDTLDNVGAHTQTAGETGDFFSAVSEENKARIRRQNEQRISVIIGNPPYNANQMNENDNNKNRKYDAVDTRISKTYIAASTAQKTKLYDMYARFFRWASDRLTDDGIIALITNRSFIDSRTFDGFRQCVSNDFHEAWIIDLGGDWKKSGDTRASGGNVFSIGTGVAISFWIKKRSQQTKQSFGRIYYIAANQVVQSAADKLTWLDSHQLRDMAVEELIPDVRNQWLDLTDNDFDTLIPLANKTTKLAKKAADERAIFKLYSLGVVTARDEWVYDFHKSRLFNKIQYLTNTYNALLSDPQDESFPTSIKWTRALKTTYMRKEKLETDDAKIRLGFYHPFVKKYIYFDKSLNEFQYQTSQFWPTNHDKTLAICFTIGGRLEFSCLITNAVPNLTIFSLDANQVLGQYRYDTDGNEFENITDWALAQFTTHYQTALNSPARALDKPAIFHYCYAVLHDPIYRDKYALNLKRDFPRIPFYSEFWRWVDWGAALLDLHLNYEQIAPFPFTRIDQPDERARSAGVNPKVLLRADVNTGSIRIDSETTLNGIPAIAWTYQLGNRCAIEWILDQYKEKTSKDPTIRARFNTYRFADYKETVIDLIARVTTVSIETMQIVNAMRELTRPTD</sequence>
<evidence type="ECO:0000256" key="5">
    <source>
        <dbReference type="ARBA" id="ARBA00047942"/>
    </source>
</evidence>
<evidence type="ECO:0000256" key="3">
    <source>
        <dbReference type="ARBA" id="ARBA00022679"/>
    </source>
</evidence>
<evidence type="ECO:0000313" key="8">
    <source>
        <dbReference type="EMBL" id="MBB1124759.1"/>
    </source>
</evidence>
<comment type="catalytic activity">
    <reaction evidence="5">
        <text>a 2'-deoxyadenosine in DNA + S-adenosyl-L-methionine = an N(6)-methyl-2'-deoxyadenosine in DNA + S-adenosyl-L-homocysteine + H(+)</text>
        <dbReference type="Rhea" id="RHEA:15197"/>
        <dbReference type="Rhea" id="RHEA-COMP:12418"/>
        <dbReference type="Rhea" id="RHEA-COMP:12419"/>
        <dbReference type="ChEBI" id="CHEBI:15378"/>
        <dbReference type="ChEBI" id="CHEBI:57856"/>
        <dbReference type="ChEBI" id="CHEBI:59789"/>
        <dbReference type="ChEBI" id="CHEBI:90615"/>
        <dbReference type="ChEBI" id="CHEBI:90616"/>
        <dbReference type="EC" id="2.1.1.72"/>
    </reaction>
</comment>
<evidence type="ECO:0000256" key="2">
    <source>
        <dbReference type="ARBA" id="ARBA00022603"/>
    </source>
</evidence>
<keyword evidence="4" id="KW-0949">S-adenosyl-L-methionine</keyword>
<dbReference type="InterPro" id="IPR029063">
    <property type="entry name" value="SAM-dependent_MTases_sf"/>
</dbReference>
<feature type="domain" description="Type II methyltransferase M.TaqI-like" evidence="6">
    <location>
        <begin position="33"/>
        <end position="142"/>
    </location>
</feature>
<dbReference type="InterPro" id="IPR041635">
    <property type="entry name" value="Type_ISP_LLaBIII_C"/>
</dbReference>
<dbReference type="EMBL" id="JABVCQ010000001">
    <property type="protein sequence ID" value="MBB1124759.1"/>
    <property type="molecule type" value="Genomic_DNA"/>
</dbReference>
<feature type="domain" description="Type ISP restriction-modification enzyme LLaBIII C-terminal specificity" evidence="7">
    <location>
        <begin position="255"/>
        <end position="596"/>
    </location>
</feature>
<organism evidence="8 9">
    <name type="scientific">Thiospirillum jenense</name>
    <dbReference type="NCBI Taxonomy" id="1653858"/>
    <lineage>
        <taxon>Bacteria</taxon>
        <taxon>Pseudomonadati</taxon>
        <taxon>Pseudomonadota</taxon>
        <taxon>Gammaproteobacteria</taxon>
        <taxon>Chromatiales</taxon>
        <taxon>Chromatiaceae</taxon>
        <taxon>Thiospirillum</taxon>
    </lineage>
</organism>
<dbReference type="Gene3D" id="3.40.50.150">
    <property type="entry name" value="Vaccinia Virus protein VP39"/>
    <property type="match status" value="1"/>
</dbReference>
<dbReference type="Pfam" id="PF18135">
    <property type="entry name" value="Type_ISP_C"/>
    <property type="match status" value="1"/>
</dbReference>
<dbReference type="InterPro" id="IPR002052">
    <property type="entry name" value="DNA_methylase_N6_adenine_CS"/>
</dbReference>
<dbReference type="GO" id="GO:0003676">
    <property type="term" value="F:nucleic acid binding"/>
    <property type="evidence" value="ECO:0007669"/>
    <property type="project" value="InterPro"/>
</dbReference>
<name>A0A839HCI8_9GAMM</name>
<accession>A0A839HCI8</accession>
<evidence type="ECO:0000256" key="1">
    <source>
        <dbReference type="ARBA" id="ARBA00011900"/>
    </source>
</evidence>
<evidence type="ECO:0000313" key="9">
    <source>
        <dbReference type="Proteomes" id="UP000548632"/>
    </source>
</evidence>
<dbReference type="InterPro" id="IPR011639">
    <property type="entry name" value="MethylTrfase_TaqI-like_dom"/>
</dbReference>
<dbReference type="Pfam" id="PF07669">
    <property type="entry name" value="Eco57I"/>
    <property type="match status" value="1"/>
</dbReference>
<keyword evidence="2 8" id="KW-0489">Methyltransferase</keyword>
<dbReference type="Proteomes" id="UP000548632">
    <property type="component" value="Unassembled WGS sequence"/>
</dbReference>
<dbReference type="EC" id="2.1.1.72" evidence="1"/>